<feature type="compositionally biased region" description="Polar residues" evidence="6">
    <location>
        <begin position="457"/>
        <end position="467"/>
    </location>
</feature>
<dbReference type="InterPro" id="IPR012340">
    <property type="entry name" value="NA-bd_OB-fold"/>
</dbReference>
<evidence type="ECO:0000256" key="4">
    <source>
        <dbReference type="ARBA" id="ARBA00022833"/>
    </source>
</evidence>
<keyword evidence="4" id="KW-0862">Zinc</keyword>
<dbReference type="EMBL" id="JAUIZM010000001">
    <property type="protein sequence ID" value="KAK1405315.1"/>
    <property type="molecule type" value="Genomic_DNA"/>
</dbReference>
<keyword evidence="5" id="KW-0238">DNA-binding</keyword>
<dbReference type="PANTHER" id="PTHR47165">
    <property type="entry name" value="OS03G0429900 PROTEIN"/>
    <property type="match status" value="1"/>
</dbReference>
<reference evidence="9" key="2">
    <citation type="submission" date="2023-05" db="EMBL/GenBank/DDBJ databases">
        <authorList>
            <person name="Schelkunov M.I."/>
        </authorList>
    </citation>
    <scope>NUCLEOTIDE SEQUENCE</scope>
    <source>
        <strain evidence="9">Hsosn_3</strain>
        <tissue evidence="9">Leaf</tissue>
    </source>
</reference>
<evidence type="ECO:0000256" key="3">
    <source>
        <dbReference type="ARBA" id="ARBA00022771"/>
    </source>
</evidence>
<dbReference type="AlphaFoldDB" id="A0AAD8IER9"/>
<dbReference type="CDD" id="cd04481">
    <property type="entry name" value="RPA1_DBD_B_like"/>
    <property type="match status" value="1"/>
</dbReference>
<dbReference type="Pfam" id="PF08646">
    <property type="entry name" value="Rep_fac-A_C"/>
    <property type="match status" value="1"/>
</dbReference>
<organism evidence="9 11">
    <name type="scientific">Heracleum sosnowskyi</name>
    <dbReference type="NCBI Taxonomy" id="360622"/>
    <lineage>
        <taxon>Eukaryota</taxon>
        <taxon>Viridiplantae</taxon>
        <taxon>Streptophyta</taxon>
        <taxon>Embryophyta</taxon>
        <taxon>Tracheophyta</taxon>
        <taxon>Spermatophyta</taxon>
        <taxon>Magnoliopsida</taxon>
        <taxon>eudicotyledons</taxon>
        <taxon>Gunneridae</taxon>
        <taxon>Pentapetalae</taxon>
        <taxon>asterids</taxon>
        <taxon>campanulids</taxon>
        <taxon>Apiales</taxon>
        <taxon>Apiaceae</taxon>
        <taxon>Apioideae</taxon>
        <taxon>apioid superclade</taxon>
        <taxon>Tordylieae</taxon>
        <taxon>Tordyliinae</taxon>
        <taxon>Heracleum</taxon>
    </lineage>
</organism>
<dbReference type="Gene3D" id="2.40.50.140">
    <property type="entry name" value="Nucleic acid-binding proteins"/>
    <property type="match status" value="3"/>
</dbReference>
<dbReference type="InterPro" id="IPR047192">
    <property type="entry name" value="Euk_RPA1_DBD_C"/>
</dbReference>
<keyword evidence="3" id="KW-0863">Zinc-finger</keyword>
<dbReference type="Pfam" id="PF02721">
    <property type="entry name" value="DUF223"/>
    <property type="match status" value="1"/>
</dbReference>
<feature type="domain" description="Replication factor A C-terminal" evidence="8">
    <location>
        <begin position="288"/>
        <end position="412"/>
    </location>
</feature>
<dbReference type="InterPro" id="IPR013955">
    <property type="entry name" value="Rep_factor-A_C"/>
</dbReference>
<protein>
    <recommendedName>
        <fullName evidence="12">Replication protein A subunit</fullName>
    </recommendedName>
</protein>
<keyword evidence="2" id="KW-0479">Metal-binding</keyword>
<dbReference type="GO" id="GO:0008270">
    <property type="term" value="F:zinc ion binding"/>
    <property type="evidence" value="ECO:0007669"/>
    <property type="project" value="UniProtKB-KW"/>
</dbReference>
<evidence type="ECO:0008006" key="12">
    <source>
        <dbReference type="Google" id="ProtNLM"/>
    </source>
</evidence>
<keyword evidence="11" id="KW-1185">Reference proteome</keyword>
<reference evidence="9" key="1">
    <citation type="submission" date="2023-02" db="EMBL/GenBank/DDBJ databases">
        <title>Genome of toxic invasive species Heracleum sosnowskyi carries increased number of genes despite the absence of recent whole-genome duplications.</title>
        <authorList>
            <person name="Schelkunov M."/>
            <person name="Shtratnikova V."/>
            <person name="Makarenko M."/>
            <person name="Klepikova A."/>
            <person name="Omelchenko D."/>
            <person name="Novikova G."/>
            <person name="Obukhova E."/>
            <person name="Bogdanov V."/>
            <person name="Penin A."/>
            <person name="Logacheva M."/>
        </authorList>
    </citation>
    <scope>NUCLEOTIDE SEQUENCE</scope>
    <source>
        <strain evidence="9">Hsosn_3</strain>
        <tissue evidence="9">Leaf</tissue>
    </source>
</reference>
<accession>A0AAD8IER9</accession>
<evidence type="ECO:0000256" key="2">
    <source>
        <dbReference type="ARBA" id="ARBA00022723"/>
    </source>
</evidence>
<feature type="compositionally biased region" description="Basic and acidic residues" evidence="6">
    <location>
        <begin position="506"/>
        <end position="515"/>
    </location>
</feature>
<evidence type="ECO:0000256" key="1">
    <source>
        <dbReference type="ARBA" id="ARBA00005690"/>
    </source>
</evidence>
<dbReference type="PANTHER" id="PTHR47165:SF4">
    <property type="entry name" value="OS03G0429900 PROTEIN"/>
    <property type="match status" value="1"/>
</dbReference>
<feature type="domain" description="Replication protein A 70 kDa DNA-binding subunit B/D first OB fold" evidence="7">
    <location>
        <begin position="5"/>
        <end position="107"/>
    </location>
</feature>
<evidence type="ECO:0000313" key="11">
    <source>
        <dbReference type="Proteomes" id="UP001237642"/>
    </source>
</evidence>
<name>A0AAD8IER9_9APIA</name>
<comment type="similarity">
    <text evidence="1">Belongs to the replication factor A protein 1 family.</text>
</comment>
<dbReference type="EMBL" id="JAUIZM010000005">
    <property type="protein sequence ID" value="KAK1383669.1"/>
    <property type="molecule type" value="Genomic_DNA"/>
</dbReference>
<dbReference type="SUPFAM" id="SSF50249">
    <property type="entry name" value="Nucleic acid-binding proteins"/>
    <property type="match status" value="3"/>
</dbReference>
<feature type="region of interest" description="Disordered" evidence="6">
    <location>
        <begin position="451"/>
        <end position="515"/>
    </location>
</feature>
<gene>
    <name evidence="10" type="ORF">POM88_004920</name>
    <name evidence="9" type="ORF">POM88_021404</name>
</gene>
<dbReference type="GO" id="GO:0003677">
    <property type="term" value="F:DNA binding"/>
    <property type="evidence" value="ECO:0007669"/>
    <property type="project" value="UniProtKB-KW"/>
</dbReference>
<evidence type="ECO:0000313" key="9">
    <source>
        <dbReference type="EMBL" id="KAK1383669.1"/>
    </source>
</evidence>
<comment type="caution">
    <text evidence="9">The sequence shown here is derived from an EMBL/GenBank/DDBJ whole genome shotgun (WGS) entry which is preliminary data.</text>
</comment>
<evidence type="ECO:0000259" key="7">
    <source>
        <dbReference type="Pfam" id="PF02721"/>
    </source>
</evidence>
<evidence type="ECO:0000256" key="6">
    <source>
        <dbReference type="SAM" id="MobiDB-lite"/>
    </source>
</evidence>
<evidence type="ECO:0000313" key="10">
    <source>
        <dbReference type="EMBL" id="KAK1405315.1"/>
    </source>
</evidence>
<dbReference type="InterPro" id="IPR003871">
    <property type="entry name" value="RFA1B/D_OB_1st"/>
</dbReference>
<feature type="compositionally biased region" description="Low complexity" evidence="6">
    <location>
        <begin position="489"/>
        <end position="501"/>
    </location>
</feature>
<sequence length="515" mass="58340">MDTYKFLKDLTIGEGTDCIKVRITREWEIRSINNKYVTAKNYLLLDEEGTQIQATPMESRQIPMFTKNLKVGEVYIISTYNVANAYPMYRPVPGELVIKFHDTTKSTKLYDISISAIPMYKFQMTDFEKARTKAGETVNLMDVVGKLIEVTEMQATKNGKKKIDIILANERDDKMRITLWENQARAFLECNAEYNKTNVFVVVTGTSAKDLQGDIVLWSSYSTQYFFNIDHPDVVELKKNYKIEEDLIPAIVPFIKTKQQAMAQNIERVKIAQLFEATVPNGEKTVSFTCEATVTGINLERGWYYIGCNQCLKTMPPSLICDRCTQQTSPTPLFTVKVVVKDSTSQTTFTLFEKYVRMIIKVSAEHLLNNDKNASQDVIPPVLNNIMGRTYVFKLTLNEKNTVQKLKGYTVTDVLEEITNEDPVPAAPETVDQSQEINLDNAEQLKDGIQKKRKLQMQEQNSSISDATTKHEPGLQATGDNNNNAESGHPTPTSVPHSTTTAGNDDAERRDKRQK</sequence>
<dbReference type="Proteomes" id="UP001237642">
    <property type="component" value="Unassembled WGS sequence"/>
</dbReference>
<evidence type="ECO:0000259" key="8">
    <source>
        <dbReference type="Pfam" id="PF08646"/>
    </source>
</evidence>
<evidence type="ECO:0000256" key="5">
    <source>
        <dbReference type="ARBA" id="ARBA00023125"/>
    </source>
</evidence>
<dbReference type="CDD" id="cd04480">
    <property type="entry name" value="RPA1_DBD_A_like"/>
    <property type="match status" value="1"/>
</dbReference>
<proteinExistence type="inferred from homology"/>
<dbReference type="CDD" id="cd04476">
    <property type="entry name" value="RPA1_DBD_C"/>
    <property type="match status" value="1"/>
</dbReference>